<dbReference type="EMBL" id="QQBG01000005">
    <property type="protein sequence ID" value="RDB31838.1"/>
    <property type="molecule type" value="Genomic_DNA"/>
</dbReference>
<sequence>METSLYLISSTPTLLDPPCSEGQEETILKEDIPLNCSLELSDWNLLMQELLLKEVEICLGLEL</sequence>
<proteinExistence type="predicted"/>
<evidence type="ECO:0000313" key="1">
    <source>
        <dbReference type="EMBL" id="RDB31838.1"/>
    </source>
</evidence>
<keyword evidence="2" id="KW-1185">Reference proteome</keyword>
<name>A0A369KD61_9BACT</name>
<accession>A0A369KD61</accession>
<dbReference type="Proteomes" id="UP000253816">
    <property type="component" value="Unassembled WGS sequence"/>
</dbReference>
<comment type="caution">
    <text evidence="1">The sequence shown here is derived from an EMBL/GenBank/DDBJ whole genome shotgun (WGS) entry which is preliminary data.</text>
</comment>
<organism evidence="1 2">
    <name type="scientific">Candidatus Similichlamydia laticola</name>
    <dbReference type="NCBI Taxonomy" id="2170265"/>
    <lineage>
        <taxon>Bacteria</taxon>
        <taxon>Pseudomonadati</taxon>
        <taxon>Chlamydiota</taxon>
        <taxon>Chlamydiia</taxon>
        <taxon>Parachlamydiales</taxon>
        <taxon>Candidatus Parilichlamydiaceae</taxon>
        <taxon>Candidatus Similichlamydia</taxon>
    </lineage>
</organism>
<evidence type="ECO:0000313" key="2">
    <source>
        <dbReference type="Proteomes" id="UP000253816"/>
    </source>
</evidence>
<reference evidence="1 2" key="1">
    <citation type="submission" date="2018-07" db="EMBL/GenBank/DDBJ databases">
        <title>Comparative genomics of the Candidatus Parilichlamydiaceae reveals evidence of convergent evolution and genome reduction in the phylum Chlamydiae.</title>
        <authorList>
            <person name="Taylor-Brown A."/>
            <person name="Polkinghorne A."/>
        </authorList>
    </citation>
    <scope>NUCLEOTIDE SEQUENCE [LARGE SCALE GENOMIC DNA]</scope>
    <source>
        <strain evidence="1 2">Hat2</strain>
    </source>
</reference>
<dbReference type="AlphaFoldDB" id="A0A369KD61"/>
<protein>
    <submittedName>
        <fullName evidence="1">Uncharacterized protein</fullName>
    </submittedName>
</protein>
<gene>
    <name evidence="1" type="ORF">HAT2_00052</name>
</gene>
<dbReference type="RefSeq" id="WP_114544039.1">
    <property type="nucleotide sequence ID" value="NZ_QQBG01000005.1"/>
</dbReference>